<evidence type="ECO:0000256" key="1">
    <source>
        <dbReference type="SAM" id="MobiDB-lite"/>
    </source>
</evidence>
<comment type="caution">
    <text evidence="2">The sequence shown here is derived from an EMBL/GenBank/DDBJ whole genome shotgun (WGS) entry which is preliminary data.</text>
</comment>
<accession>A0A7W7WSZ4</accession>
<reference evidence="2 3" key="1">
    <citation type="submission" date="2020-08" db="EMBL/GenBank/DDBJ databases">
        <title>Sequencing the genomes of 1000 actinobacteria strains.</title>
        <authorList>
            <person name="Klenk H.-P."/>
        </authorList>
    </citation>
    <scope>NUCLEOTIDE SEQUENCE [LARGE SCALE GENOMIC DNA]</scope>
    <source>
        <strain evidence="2 3">DSM 45084</strain>
    </source>
</reference>
<dbReference type="EMBL" id="JACHJS010000001">
    <property type="protein sequence ID" value="MBB4962701.1"/>
    <property type="molecule type" value="Genomic_DNA"/>
</dbReference>
<protein>
    <submittedName>
        <fullName evidence="2">Uncharacterized protein</fullName>
    </submittedName>
</protein>
<feature type="compositionally biased region" description="Polar residues" evidence="1">
    <location>
        <begin position="1"/>
        <end position="10"/>
    </location>
</feature>
<sequence length="57" mass="6209">MSSNNRQSSALVAPRATDKRARWTWSSETRDGSAPLRGAGTPPAPGLDIVSSWFHRN</sequence>
<name>A0A7W7WSZ4_9PSEU</name>
<proteinExistence type="predicted"/>
<evidence type="ECO:0000313" key="3">
    <source>
        <dbReference type="Proteomes" id="UP000542674"/>
    </source>
</evidence>
<dbReference type="AlphaFoldDB" id="A0A7W7WSZ4"/>
<evidence type="ECO:0000313" key="2">
    <source>
        <dbReference type="EMBL" id="MBB4962701.1"/>
    </source>
</evidence>
<feature type="region of interest" description="Disordered" evidence="1">
    <location>
        <begin position="1"/>
        <end position="47"/>
    </location>
</feature>
<dbReference type="Proteomes" id="UP000542674">
    <property type="component" value="Unassembled WGS sequence"/>
</dbReference>
<organism evidence="2 3">
    <name type="scientific">Saccharothrix violaceirubra</name>
    <dbReference type="NCBI Taxonomy" id="413306"/>
    <lineage>
        <taxon>Bacteria</taxon>
        <taxon>Bacillati</taxon>
        <taxon>Actinomycetota</taxon>
        <taxon>Actinomycetes</taxon>
        <taxon>Pseudonocardiales</taxon>
        <taxon>Pseudonocardiaceae</taxon>
        <taxon>Saccharothrix</taxon>
    </lineage>
</organism>
<keyword evidence="3" id="KW-1185">Reference proteome</keyword>
<gene>
    <name evidence="2" type="ORF">F4559_000060</name>
</gene>